<keyword evidence="2" id="KW-1185">Reference proteome</keyword>
<dbReference type="EMBL" id="MAKX01000013">
    <property type="protein sequence ID" value="OCK42399.1"/>
    <property type="molecule type" value="Genomic_DNA"/>
</dbReference>
<dbReference type="Proteomes" id="UP000093186">
    <property type="component" value="Unassembled WGS sequence"/>
</dbReference>
<evidence type="ECO:0000313" key="1">
    <source>
        <dbReference type="EMBL" id="OCK42399.1"/>
    </source>
</evidence>
<evidence type="ECO:0000313" key="2">
    <source>
        <dbReference type="Proteomes" id="UP000093186"/>
    </source>
</evidence>
<dbReference type="AlphaFoldDB" id="A0A1B9XXZ6"/>
<dbReference type="OrthoDB" id="1428860at2"/>
<accession>A0A1B9XXZ6</accession>
<proteinExistence type="predicted"/>
<gene>
    <name evidence="1" type="ORF">BA195_09475</name>
</gene>
<name>A0A1B9XXZ6_9FLAO</name>
<sequence>MKIFLPFLLIIIFTLNINAQSKPHIVELKVEENIAVSKFYVSEIIDNRLIKINIGFAQKGLFNKRVSAVLPDSIQIYLKEKINNILTKEKESEPLTLIIHEFNVSERTSALSEKGIFRFRFELAKRNEGKLYSLWYTASEVESGGMDVTKKHGTRILKGIKESLKAFSESDWENKKGELIVLETNKKFDFSKKIKKGLYTSFSQLVANNPFLEDNYRLIAKKNKKYPKFKIQSNDSKKINKRITFISDGTHIYMSALRYSYDSHFVKSLLTGKYLYFEDRVSDPSSAVAFGLIGAAVSNKVRGIVLDTDTGLVYQLDKKNILKILEPYPELKKKYSKSKQTIELKKLLIKTINKMNQ</sequence>
<dbReference type="RefSeq" id="WP_068704902.1">
    <property type="nucleotide sequence ID" value="NZ_MAKX01000013.1"/>
</dbReference>
<comment type="caution">
    <text evidence="1">The sequence shown here is derived from an EMBL/GenBank/DDBJ whole genome shotgun (WGS) entry which is preliminary data.</text>
</comment>
<protein>
    <submittedName>
        <fullName evidence="1">Uncharacterized protein</fullName>
    </submittedName>
</protein>
<reference evidence="1 2" key="1">
    <citation type="submission" date="2016-06" db="EMBL/GenBank/DDBJ databases">
        <title>Draft Genome Sequence of Tenacibaculum soleae UCD-KL19.</title>
        <authorList>
            <person name="Eisen J.A."/>
            <person name="Coil D.A."/>
            <person name="Lujan K.M."/>
        </authorList>
    </citation>
    <scope>NUCLEOTIDE SEQUENCE [LARGE SCALE GENOMIC DNA]</scope>
    <source>
        <strain evidence="1 2">UCD-KL19</strain>
    </source>
</reference>
<organism evidence="1 2">
    <name type="scientific">Tenacibaculum soleae</name>
    <dbReference type="NCBI Taxonomy" id="447689"/>
    <lineage>
        <taxon>Bacteria</taxon>
        <taxon>Pseudomonadati</taxon>
        <taxon>Bacteroidota</taxon>
        <taxon>Flavobacteriia</taxon>
        <taxon>Flavobacteriales</taxon>
        <taxon>Flavobacteriaceae</taxon>
        <taxon>Tenacibaculum</taxon>
    </lineage>
</organism>